<protein>
    <submittedName>
        <fullName evidence="7">Radical SAM superfamily</fullName>
    </submittedName>
</protein>
<gene>
    <name evidence="7" type="ORF">GbCGDNIH9_2401</name>
</gene>
<dbReference type="Proteomes" id="UP000182373">
    <property type="component" value="Chromosome"/>
</dbReference>
<sequence>MMKTLFLHPPSFDGFDGGAGSRYQARREIRSFWYPTWLAQPAAMVPGSKLIDAPPAGITLETVTAQIKDYELCVMHTSSPSFASDVKVAQALKDVNPSLKIGFVGAKVAVQPEESLKSGGPVDWVARNEFDFTVKEVAEGRDLATIAGLSWRNANGEIIHNPDREILEDMDQLPFVTEVYKRDLKIEDYFIGYLKHPYLSLYTGRGCKSRCTFCLWPQTVGGHRYRVRSPQHVAEEIALAKKYFPQVKEFFFDDDTFTDDLPRAEAIAREMGKLGVTWSCNAKANVPRETLKILKDNGLRLLLVGYESGNQQILHNIKKGLRIEVAKKFSKDCHDLGIKIHGTFILGLPGETKETIQETIEYAKEVNPHTLQVSLAAPYPGTFLYNQAVENGWLDAEHAELIDEHGIQMAPLHYDHLTHTEMFQSVEEFYRKFYFRAPKIASIVGEMITSPQMMKRRLREGVEFFQFLKERKTQRNAA</sequence>
<dbReference type="NCBIfam" id="TIGR03471">
    <property type="entry name" value="HpnJ"/>
    <property type="match status" value="1"/>
</dbReference>
<dbReference type="GO" id="GO:0003824">
    <property type="term" value="F:catalytic activity"/>
    <property type="evidence" value="ECO:0007669"/>
    <property type="project" value="InterPro"/>
</dbReference>
<keyword evidence="4" id="KW-0408">Iron</keyword>
<comment type="cofactor">
    <cofactor evidence="1">
        <name>[4Fe-4S] cluster</name>
        <dbReference type="ChEBI" id="CHEBI:49883"/>
    </cofactor>
</comment>
<evidence type="ECO:0000313" key="7">
    <source>
        <dbReference type="EMBL" id="APH55735.1"/>
    </source>
</evidence>
<dbReference type="GO" id="GO:0046872">
    <property type="term" value="F:metal ion binding"/>
    <property type="evidence" value="ECO:0007669"/>
    <property type="project" value="UniProtKB-KW"/>
</dbReference>
<keyword evidence="2" id="KW-0949">S-adenosyl-L-methionine</keyword>
<accession>A0AAC9K918</accession>
<dbReference type="InterPro" id="IPR051198">
    <property type="entry name" value="BchE-like"/>
</dbReference>
<evidence type="ECO:0000256" key="4">
    <source>
        <dbReference type="ARBA" id="ARBA00023004"/>
    </source>
</evidence>
<dbReference type="GO" id="GO:0005829">
    <property type="term" value="C:cytosol"/>
    <property type="evidence" value="ECO:0007669"/>
    <property type="project" value="TreeGrafter"/>
</dbReference>
<dbReference type="SFLD" id="SFLDS00029">
    <property type="entry name" value="Radical_SAM"/>
    <property type="match status" value="1"/>
</dbReference>
<dbReference type="InterPro" id="IPR058240">
    <property type="entry name" value="rSAM_sf"/>
</dbReference>
<dbReference type="SFLD" id="SFLDG01082">
    <property type="entry name" value="B12-binding_domain_containing"/>
    <property type="match status" value="1"/>
</dbReference>
<dbReference type="SFLD" id="SFLDF00404">
    <property type="entry name" value="hopanetetrol_cyclitol_ether_sy"/>
    <property type="match status" value="1"/>
</dbReference>
<dbReference type="GO" id="GO:0051539">
    <property type="term" value="F:4 iron, 4 sulfur cluster binding"/>
    <property type="evidence" value="ECO:0007669"/>
    <property type="project" value="UniProtKB-KW"/>
</dbReference>
<reference evidence="8" key="1">
    <citation type="submission" date="2016-11" db="EMBL/GenBank/DDBJ databases">
        <title>Comparative genomic and phenotypic analysis of Granulibacter bethesdensis clinical isolates from patients with chronic granulomatous disease.</title>
        <authorList>
            <person name="Zarember K.A."/>
            <person name="Porcella S.F."/>
            <person name="Chu J."/>
            <person name="Ding L."/>
            <person name="Dahlstrom E."/>
            <person name="Barbian K."/>
            <person name="Martens C."/>
            <person name="Sykora L."/>
            <person name="Kramer S."/>
            <person name="Pettinato A.M."/>
            <person name="Hong H."/>
            <person name="Wald G."/>
            <person name="Berg L.J."/>
            <person name="Rogge L.S."/>
            <person name="Greenberg D.E."/>
            <person name="Falcone E.L."/>
            <person name="Neves J.F."/>
            <person name="Simoes M.J."/>
            <person name="Casal M."/>
            <person name="Rodriguez-Lopez F.C."/>
            <person name="Zelazny A."/>
            <person name="Gallin J.I."/>
            <person name="Holland S.M."/>
        </authorList>
    </citation>
    <scope>NUCLEOTIDE SEQUENCE [LARGE SCALE GENOMIC DNA]</scope>
    <source>
        <strain evidence="8">NIH9.1</strain>
    </source>
</reference>
<feature type="domain" description="Radical SAM core" evidence="6">
    <location>
        <begin position="193"/>
        <end position="412"/>
    </location>
</feature>
<organism evidence="7 8">
    <name type="scientific">Granulibacter bethesdensis</name>
    <dbReference type="NCBI Taxonomy" id="364410"/>
    <lineage>
        <taxon>Bacteria</taxon>
        <taxon>Pseudomonadati</taxon>
        <taxon>Pseudomonadota</taxon>
        <taxon>Alphaproteobacteria</taxon>
        <taxon>Acetobacterales</taxon>
        <taxon>Acetobacteraceae</taxon>
        <taxon>Granulibacter</taxon>
    </lineage>
</organism>
<dbReference type="SUPFAM" id="SSF102114">
    <property type="entry name" value="Radical SAM enzymes"/>
    <property type="match status" value="1"/>
</dbReference>
<evidence type="ECO:0000259" key="6">
    <source>
        <dbReference type="PROSITE" id="PS51918"/>
    </source>
</evidence>
<dbReference type="PROSITE" id="PS51918">
    <property type="entry name" value="RADICAL_SAM"/>
    <property type="match status" value="1"/>
</dbReference>
<keyword evidence="5" id="KW-0411">Iron-sulfur</keyword>
<dbReference type="RefSeq" id="WP_072573423.1">
    <property type="nucleotide sequence ID" value="NZ_CP018191.1"/>
</dbReference>
<dbReference type="PANTHER" id="PTHR43409">
    <property type="entry name" value="ANAEROBIC MAGNESIUM-PROTOPORPHYRIN IX MONOMETHYL ESTER CYCLASE-RELATED"/>
    <property type="match status" value="1"/>
</dbReference>
<dbReference type="SFLD" id="SFLDG01123">
    <property type="entry name" value="methyltransferase_(Class_B)"/>
    <property type="match status" value="1"/>
</dbReference>
<evidence type="ECO:0000313" key="8">
    <source>
        <dbReference type="Proteomes" id="UP000182373"/>
    </source>
</evidence>
<dbReference type="AlphaFoldDB" id="A0AAC9K918"/>
<dbReference type="Pfam" id="PF04055">
    <property type="entry name" value="Radical_SAM"/>
    <property type="match status" value="1"/>
</dbReference>
<dbReference type="InterPro" id="IPR013785">
    <property type="entry name" value="Aldolase_TIM"/>
</dbReference>
<keyword evidence="3" id="KW-0479">Metal-binding</keyword>
<name>A0AAC9K918_9PROT</name>
<dbReference type="Gene3D" id="3.20.20.70">
    <property type="entry name" value="Aldolase class I"/>
    <property type="match status" value="1"/>
</dbReference>
<dbReference type="InterPro" id="IPR006638">
    <property type="entry name" value="Elp3/MiaA/NifB-like_rSAM"/>
</dbReference>
<dbReference type="SMART" id="SM00729">
    <property type="entry name" value="Elp3"/>
    <property type="match status" value="1"/>
</dbReference>
<dbReference type="InterPro" id="IPR017834">
    <property type="entry name" value="Hopanoid_synth-assoc_rSAM_HpnJ"/>
</dbReference>
<evidence type="ECO:0000256" key="5">
    <source>
        <dbReference type="ARBA" id="ARBA00023014"/>
    </source>
</evidence>
<evidence type="ECO:0000256" key="3">
    <source>
        <dbReference type="ARBA" id="ARBA00022723"/>
    </source>
</evidence>
<dbReference type="InterPro" id="IPR007197">
    <property type="entry name" value="rSAM"/>
</dbReference>
<dbReference type="PANTHER" id="PTHR43409:SF16">
    <property type="entry name" value="SLR0320 PROTEIN"/>
    <property type="match status" value="1"/>
</dbReference>
<dbReference type="CDD" id="cd01335">
    <property type="entry name" value="Radical_SAM"/>
    <property type="match status" value="1"/>
</dbReference>
<proteinExistence type="predicted"/>
<evidence type="ECO:0000256" key="1">
    <source>
        <dbReference type="ARBA" id="ARBA00001966"/>
    </source>
</evidence>
<evidence type="ECO:0000256" key="2">
    <source>
        <dbReference type="ARBA" id="ARBA00022691"/>
    </source>
</evidence>
<dbReference type="InterPro" id="IPR034466">
    <property type="entry name" value="Methyltransferase_Class_B"/>
</dbReference>
<dbReference type="EMBL" id="CP018191">
    <property type="protein sequence ID" value="APH55735.1"/>
    <property type="molecule type" value="Genomic_DNA"/>
</dbReference>